<evidence type="ECO:0000313" key="3">
    <source>
        <dbReference type="WBParaSite" id="MhA1_Contig1647.frz3.gene7"/>
    </source>
</evidence>
<dbReference type="SUPFAM" id="SSF50405">
    <property type="entry name" value="Actin-crosslinking proteins"/>
    <property type="match status" value="1"/>
</dbReference>
<dbReference type="InterPro" id="IPR008999">
    <property type="entry name" value="Actin-crosslinking"/>
</dbReference>
<name>A0A1I8BA19_MELHA</name>
<keyword evidence="1" id="KW-0812">Transmembrane</keyword>
<keyword evidence="1" id="KW-0472">Membrane</keyword>
<dbReference type="Gene3D" id="2.80.10.50">
    <property type="match status" value="1"/>
</dbReference>
<feature type="transmembrane region" description="Helical" evidence="1">
    <location>
        <begin position="330"/>
        <end position="357"/>
    </location>
</feature>
<dbReference type="CDD" id="cd00257">
    <property type="entry name" value="beta-trefoil_FSCN-like"/>
    <property type="match status" value="1"/>
</dbReference>
<sequence length="358" mass="40782">MDFSDFLFVLLYFITIFNNTSAKFKEIAKRTVLLEQSAGNFKKGNQYLAERVLFTLSAFFPMNRFLILISNDGRDMLRRPDHSDAFVYADKHVFIYIVLIGDGYLGSLDCYGNVEDEFESCHPQTDKLLRRIGDICGEDGGYNSESVGIRAVVKDIDFGVASSLPSYALKDEKFRCSNSSDRYRNGLFVTSKNSSTLYASEQQFDEIWEEFLVQINIEDGTISFKSRVNQKYVSVDLKNGGILILGSDTVKNKQKFIFEKKENEEEYTLKSKINEKYVSVKQEKNGILMADMENVTGPNEIFEFNTFISEKERNELLSFPNIIDEDKGVYISPFIGILAFFGTCVGFAAMSLMFVVIN</sequence>
<dbReference type="Proteomes" id="UP000095281">
    <property type="component" value="Unplaced"/>
</dbReference>
<evidence type="ECO:0000256" key="1">
    <source>
        <dbReference type="SAM" id="Phobius"/>
    </source>
</evidence>
<evidence type="ECO:0000313" key="2">
    <source>
        <dbReference type="Proteomes" id="UP000095281"/>
    </source>
</evidence>
<protein>
    <submittedName>
        <fullName evidence="3">Ommochrome-binding protein-like</fullName>
    </submittedName>
</protein>
<dbReference type="WBParaSite" id="MhA1_Contig1647.frz3.gene7">
    <property type="protein sequence ID" value="MhA1_Contig1647.frz3.gene7"/>
    <property type="gene ID" value="MhA1_Contig1647.frz3.gene7"/>
</dbReference>
<accession>A0A1I8BA19</accession>
<reference evidence="3" key="1">
    <citation type="submission" date="2016-11" db="UniProtKB">
        <authorList>
            <consortium name="WormBaseParasite"/>
        </authorList>
    </citation>
    <scope>IDENTIFICATION</scope>
</reference>
<proteinExistence type="predicted"/>
<keyword evidence="2" id="KW-1185">Reference proteome</keyword>
<dbReference type="AlphaFoldDB" id="A0A1I8BA19"/>
<keyword evidence="1" id="KW-1133">Transmembrane helix</keyword>
<organism evidence="2 3">
    <name type="scientific">Meloidogyne hapla</name>
    <name type="common">Root-knot nematode worm</name>
    <dbReference type="NCBI Taxonomy" id="6305"/>
    <lineage>
        <taxon>Eukaryota</taxon>
        <taxon>Metazoa</taxon>
        <taxon>Ecdysozoa</taxon>
        <taxon>Nematoda</taxon>
        <taxon>Chromadorea</taxon>
        <taxon>Rhabditida</taxon>
        <taxon>Tylenchina</taxon>
        <taxon>Tylenchomorpha</taxon>
        <taxon>Tylenchoidea</taxon>
        <taxon>Meloidogynidae</taxon>
        <taxon>Meloidogyninae</taxon>
        <taxon>Meloidogyne</taxon>
    </lineage>
</organism>